<dbReference type="RefSeq" id="WP_006974563.1">
    <property type="nucleotide sequence ID" value="NZ_ABCS01000068.1"/>
</dbReference>
<reference evidence="2 3" key="1">
    <citation type="submission" date="2007-06" db="EMBL/GenBank/DDBJ databases">
        <authorList>
            <person name="Shimkets L."/>
            <person name="Ferriera S."/>
            <person name="Johnson J."/>
            <person name="Kravitz S."/>
            <person name="Beeson K."/>
            <person name="Sutton G."/>
            <person name="Rogers Y.-H."/>
            <person name="Friedman R."/>
            <person name="Frazier M."/>
            <person name="Venter J.C."/>
        </authorList>
    </citation>
    <scope>NUCLEOTIDE SEQUENCE [LARGE SCALE GENOMIC DNA]</scope>
    <source>
        <strain evidence="2 3">SIR-1</strain>
    </source>
</reference>
<sequence length="357" mass="39445">MGRDIVIGDIHGCLAELEALLERVELRDEDRVISVGDLVDRGPDSVGVWELFRARDNAVALMGNHERKHVRGVLSYSQEIVRLQFGPRYAAFRQWAAALPYFLETPDAIIVHGGFEAGVPLAEQREDVLAGTTSGTRHLEGLYGERYWTELYSGDKPIVFGHHVVGDSIRVWNDRVYGLDTGACHGQALSALVLPSFERVSVPAARDYWAQERQRWQVAVLRSRAWPTFSAKKLRRERDALARRSDDAELAQFTAALDAWLAEVDALVPALLDRVGARREQLRACFDDRSRRAEVAAEPFASLLFACHAGALDAASIGQQLTTPAAIVDAARAYGVDTGEASERAERLFQTEGAGLP</sequence>
<name>A6GCX2_9BACT</name>
<dbReference type="GO" id="GO:0016791">
    <property type="term" value="F:phosphatase activity"/>
    <property type="evidence" value="ECO:0007669"/>
    <property type="project" value="TreeGrafter"/>
</dbReference>
<dbReference type="AlphaFoldDB" id="A6GCX2"/>
<dbReference type="GO" id="GO:0005737">
    <property type="term" value="C:cytoplasm"/>
    <property type="evidence" value="ECO:0007669"/>
    <property type="project" value="TreeGrafter"/>
</dbReference>
<dbReference type="Pfam" id="PF00149">
    <property type="entry name" value="Metallophos"/>
    <property type="match status" value="1"/>
</dbReference>
<dbReference type="Proteomes" id="UP000005801">
    <property type="component" value="Unassembled WGS sequence"/>
</dbReference>
<dbReference type="InterPro" id="IPR029052">
    <property type="entry name" value="Metallo-depent_PP-like"/>
</dbReference>
<accession>A6GCX2</accession>
<dbReference type="eggNOG" id="COG0639">
    <property type="taxonomic scope" value="Bacteria"/>
</dbReference>
<dbReference type="InterPro" id="IPR050126">
    <property type="entry name" value="Ap4A_hydrolase"/>
</dbReference>
<comment type="caution">
    <text evidence="2">The sequence shown here is derived from an EMBL/GenBank/DDBJ whole genome shotgun (WGS) entry which is preliminary data.</text>
</comment>
<protein>
    <submittedName>
        <fullName evidence="2">Metallophosphoesterase</fullName>
    </submittedName>
</protein>
<organism evidence="2 3">
    <name type="scientific">Plesiocystis pacifica SIR-1</name>
    <dbReference type="NCBI Taxonomy" id="391625"/>
    <lineage>
        <taxon>Bacteria</taxon>
        <taxon>Pseudomonadati</taxon>
        <taxon>Myxococcota</taxon>
        <taxon>Polyangia</taxon>
        <taxon>Nannocystales</taxon>
        <taxon>Nannocystaceae</taxon>
        <taxon>Plesiocystis</taxon>
    </lineage>
</organism>
<feature type="domain" description="Calcineurin-like phosphoesterase" evidence="1">
    <location>
        <begin position="5"/>
        <end position="168"/>
    </location>
</feature>
<proteinExistence type="predicted"/>
<keyword evidence="3" id="KW-1185">Reference proteome</keyword>
<dbReference type="Gene3D" id="3.60.21.10">
    <property type="match status" value="1"/>
</dbReference>
<dbReference type="EMBL" id="ABCS01000068">
    <property type="protein sequence ID" value="EDM76296.1"/>
    <property type="molecule type" value="Genomic_DNA"/>
</dbReference>
<dbReference type="SUPFAM" id="SSF56300">
    <property type="entry name" value="Metallo-dependent phosphatases"/>
    <property type="match status" value="1"/>
</dbReference>
<dbReference type="OrthoDB" id="9807890at2"/>
<dbReference type="PANTHER" id="PTHR42850:SF4">
    <property type="entry name" value="ZINC-DEPENDENT ENDOPOLYPHOSPHATASE"/>
    <property type="match status" value="1"/>
</dbReference>
<evidence type="ECO:0000313" key="3">
    <source>
        <dbReference type="Proteomes" id="UP000005801"/>
    </source>
</evidence>
<evidence type="ECO:0000259" key="1">
    <source>
        <dbReference type="Pfam" id="PF00149"/>
    </source>
</evidence>
<dbReference type="InterPro" id="IPR004843">
    <property type="entry name" value="Calcineurin-like_PHP"/>
</dbReference>
<dbReference type="PANTHER" id="PTHR42850">
    <property type="entry name" value="METALLOPHOSPHOESTERASE"/>
    <property type="match status" value="1"/>
</dbReference>
<dbReference type="STRING" id="391625.PPSIR1_07887"/>
<gene>
    <name evidence="2" type="ORF">PPSIR1_07887</name>
</gene>
<evidence type="ECO:0000313" key="2">
    <source>
        <dbReference type="EMBL" id="EDM76296.1"/>
    </source>
</evidence>